<organism evidence="2 3">
    <name type="scientific">Leptothrix cholodnii (strain ATCC 51168 / LMG 8142 / SP-6)</name>
    <name type="common">Leptothrix discophora (strain SP-6)</name>
    <dbReference type="NCBI Taxonomy" id="395495"/>
    <lineage>
        <taxon>Bacteria</taxon>
        <taxon>Pseudomonadati</taxon>
        <taxon>Pseudomonadota</taxon>
        <taxon>Betaproteobacteria</taxon>
        <taxon>Burkholderiales</taxon>
        <taxon>Sphaerotilaceae</taxon>
        <taxon>Leptothrix</taxon>
    </lineage>
</organism>
<evidence type="ECO:0000313" key="2">
    <source>
        <dbReference type="EMBL" id="ACB35218.1"/>
    </source>
</evidence>
<dbReference type="eggNOG" id="ENOG50333GF">
    <property type="taxonomic scope" value="Bacteria"/>
</dbReference>
<name>B1XYH3_LEPCP</name>
<dbReference type="Pfam" id="PF18735">
    <property type="entry name" value="HEPN_RiboL-PSP"/>
    <property type="match status" value="1"/>
</dbReference>
<reference evidence="2 3" key="1">
    <citation type="submission" date="2008-03" db="EMBL/GenBank/DDBJ databases">
        <title>Complete sequence of Leptothrix cholodnii SP-6.</title>
        <authorList>
            <consortium name="US DOE Joint Genome Institute"/>
            <person name="Copeland A."/>
            <person name="Lucas S."/>
            <person name="Lapidus A."/>
            <person name="Glavina del Rio T."/>
            <person name="Dalin E."/>
            <person name="Tice H."/>
            <person name="Bruce D."/>
            <person name="Goodwin L."/>
            <person name="Pitluck S."/>
            <person name="Chertkov O."/>
            <person name="Brettin T."/>
            <person name="Detter J.C."/>
            <person name="Han C."/>
            <person name="Kuske C.R."/>
            <person name="Schmutz J."/>
            <person name="Larimer F."/>
            <person name="Land M."/>
            <person name="Hauser L."/>
            <person name="Kyrpides N."/>
            <person name="Lykidis A."/>
            <person name="Emerson D."/>
            <person name="Richardson P."/>
        </authorList>
    </citation>
    <scope>NUCLEOTIDE SEQUENCE [LARGE SCALE GENOMIC DNA]</scope>
    <source>
        <strain evidence="3">ATCC 51168 / LMG 8142 / SP-6</strain>
    </source>
</reference>
<sequence length="224" mass="25414">MFEAEQVSFAERMLEVRALHQTITELESSNPLQSDPTRAVILRGLFYVLLYGGFEFAVNQIVSATLREISSAAVDISKVQQPFFALALHPQLTSIESGMNQAKWKRRITLFEAQSQIKPCVIDDRVLSMYLQNIDRESLEQVFACFGIRTPVVPTPRYFGYLDELVEKRRAVSHGRSGAEEVGRAYRSAELLQRLDAVVDVVAHLESTFTTYVTQRLYLAVAHR</sequence>
<keyword evidence="3" id="KW-1185">Reference proteome</keyword>
<proteinExistence type="predicted"/>
<feature type="domain" description="RiboL-PSP-HEPN" evidence="1">
    <location>
        <begin position="10"/>
        <end position="203"/>
    </location>
</feature>
<accession>B1XYH3</accession>
<evidence type="ECO:0000313" key="3">
    <source>
        <dbReference type="Proteomes" id="UP000001693"/>
    </source>
</evidence>
<dbReference type="AlphaFoldDB" id="B1XYH3"/>
<protein>
    <recommendedName>
        <fullName evidence="1">RiboL-PSP-HEPN domain-containing protein</fullName>
    </recommendedName>
</protein>
<evidence type="ECO:0000259" key="1">
    <source>
        <dbReference type="Pfam" id="PF18735"/>
    </source>
</evidence>
<dbReference type="InterPro" id="IPR041519">
    <property type="entry name" value="HEPN_RiboL-PSP"/>
</dbReference>
<dbReference type="STRING" id="395495.Lcho_2954"/>
<dbReference type="EMBL" id="CP001013">
    <property type="protein sequence ID" value="ACB35218.1"/>
    <property type="molecule type" value="Genomic_DNA"/>
</dbReference>
<dbReference type="Proteomes" id="UP000001693">
    <property type="component" value="Chromosome"/>
</dbReference>
<gene>
    <name evidence="2" type="ordered locus">Lcho_2954</name>
</gene>
<dbReference type="RefSeq" id="WP_012347972.1">
    <property type="nucleotide sequence ID" value="NC_010524.1"/>
</dbReference>
<dbReference type="KEGG" id="lch:Lcho_2954"/>
<dbReference type="HOGENOM" id="CLU_106236_0_0_4"/>